<dbReference type="EMBL" id="JAMFLX010000001">
    <property type="protein sequence ID" value="MCL6268424.1"/>
    <property type="molecule type" value="Genomic_DNA"/>
</dbReference>
<dbReference type="InterPro" id="IPR029058">
    <property type="entry name" value="AB_hydrolase_fold"/>
</dbReference>
<accession>A0ABT0PAP7</accession>
<keyword evidence="2" id="KW-0378">Hydrolase</keyword>
<dbReference type="Gene3D" id="3.40.50.1820">
    <property type="entry name" value="alpha/beta hydrolase"/>
    <property type="match status" value="1"/>
</dbReference>
<evidence type="ECO:0000313" key="2">
    <source>
        <dbReference type="EMBL" id="MCL6268424.1"/>
    </source>
</evidence>
<evidence type="ECO:0000313" key="3">
    <source>
        <dbReference type="Proteomes" id="UP001203338"/>
    </source>
</evidence>
<proteinExistence type="predicted"/>
<dbReference type="SUPFAM" id="SSF53474">
    <property type="entry name" value="alpha/beta-Hydrolases"/>
    <property type="match status" value="1"/>
</dbReference>
<name>A0ABT0PAP7_9GAMM</name>
<organism evidence="2 3">
    <name type="scientific">Parendozoicomonas callyspongiae</name>
    <dbReference type="NCBI Taxonomy" id="2942213"/>
    <lineage>
        <taxon>Bacteria</taxon>
        <taxon>Pseudomonadati</taxon>
        <taxon>Pseudomonadota</taxon>
        <taxon>Gammaproteobacteria</taxon>
        <taxon>Oceanospirillales</taxon>
        <taxon>Endozoicomonadaceae</taxon>
        <taxon>Parendozoicomonas</taxon>
    </lineage>
</organism>
<protein>
    <submittedName>
        <fullName evidence="2">Alpha/beta hydrolase</fullName>
    </submittedName>
</protein>
<dbReference type="InterPro" id="IPR022742">
    <property type="entry name" value="Hydrolase_4"/>
</dbReference>
<sequence length="323" mass="37162">MTRALPDGERLQELKNHMPPLSISENGETDDLRKYYLAGYQLDFVRQLNITGLSYSAGYLDFGGIQLSCHYWSRDESRGTFFLLHGYFDHVGLFGHLIQFYLEQGFCVFAYDLPGHGLSSGPPANIDCFSSYTNSLKQCFDWGKENGLPEPWHLSGQSTGGAIITDLLAREGCTRDDYPIGEVILLAPLVRPVKWKIARLQYKLFHRFIDGVPRSRSRNSHDEEFLEFLNQEPLQSKVLPIGWVGALDRWISWIENLKSACDFEPLIIQGQDDGTVDWQHNLKVLEKVYKSVELFLIPEGKHHLANENTEIRRQYYDWLAEKL</sequence>
<evidence type="ECO:0000259" key="1">
    <source>
        <dbReference type="Pfam" id="PF12146"/>
    </source>
</evidence>
<keyword evidence="3" id="KW-1185">Reference proteome</keyword>
<dbReference type="Pfam" id="PF12146">
    <property type="entry name" value="Hydrolase_4"/>
    <property type="match status" value="1"/>
</dbReference>
<reference evidence="2 3" key="1">
    <citation type="submission" date="2022-05" db="EMBL/GenBank/DDBJ databases">
        <authorList>
            <person name="Park J.-S."/>
        </authorList>
    </citation>
    <scope>NUCLEOTIDE SEQUENCE [LARGE SCALE GENOMIC DNA]</scope>
    <source>
        <strain evidence="2 3">2012CJ34-2</strain>
    </source>
</reference>
<dbReference type="InterPro" id="IPR051044">
    <property type="entry name" value="MAG_DAG_Lipase"/>
</dbReference>
<feature type="domain" description="Serine aminopeptidase S33" evidence="1">
    <location>
        <begin position="76"/>
        <end position="308"/>
    </location>
</feature>
<comment type="caution">
    <text evidence="2">The sequence shown here is derived from an EMBL/GenBank/DDBJ whole genome shotgun (WGS) entry which is preliminary data.</text>
</comment>
<dbReference type="PANTHER" id="PTHR11614">
    <property type="entry name" value="PHOSPHOLIPASE-RELATED"/>
    <property type="match status" value="1"/>
</dbReference>
<dbReference type="RefSeq" id="WP_249697260.1">
    <property type="nucleotide sequence ID" value="NZ_JAMFLX010000001.1"/>
</dbReference>
<dbReference type="GO" id="GO:0016787">
    <property type="term" value="F:hydrolase activity"/>
    <property type="evidence" value="ECO:0007669"/>
    <property type="project" value="UniProtKB-KW"/>
</dbReference>
<dbReference type="Proteomes" id="UP001203338">
    <property type="component" value="Unassembled WGS sequence"/>
</dbReference>
<gene>
    <name evidence="2" type="ORF">M3P05_00475</name>
</gene>